<feature type="region of interest" description="Disordered" evidence="6">
    <location>
        <begin position="1"/>
        <end position="39"/>
    </location>
</feature>
<dbReference type="PANTHER" id="PTHR31072">
    <property type="entry name" value="TRANSCRIPTION FACTOR TCP4-RELATED"/>
    <property type="match status" value="1"/>
</dbReference>
<dbReference type="GO" id="GO:0005634">
    <property type="term" value="C:nucleus"/>
    <property type="evidence" value="ECO:0007669"/>
    <property type="project" value="UniProtKB-SubCell"/>
</dbReference>
<evidence type="ECO:0000256" key="5">
    <source>
        <dbReference type="ARBA" id="ARBA00023242"/>
    </source>
</evidence>
<dbReference type="PANTHER" id="PTHR31072:SF15">
    <property type="entry name" value="TRANSCRIPTION FACTOR TCP19-LIKE"/>
    <property type="match status" value="1"/>
</dbReference>
<dbReference type="Gramene" id="Kaladp0046s0329.1.v1.1">
    <property type="protein sequence ID" value="Kaladp0046s0329.1.v1.1.CDS.1"/>
    <property type="gene ID" value="Kaladp0046s0329.v1.1"/>
</dbReference>
<dbReference type="InterPro" id="IPR005333">
    <property type="entry name" value="Transcription_factor_TCP"/>
</dbReference>
<evidence type="ECO:0000313" key="8">
    <source>
        <dbReference type="EnsemblPlants" id="Kaladp0046s0329.1.v1.1.CDS.1"/>
    </source>
</evidence>
<keyword evidence="4" id="KW-0804">Transcription</keyword>
<proteinExistence type="predicted"/>
<feature type="compositionally biased region" description="Polar residues" evidence="6">
    <location>
        <begin position="24"/>
        <end position="39"/>
    </location>
</feature>
<keyword evidence="3" id="KW-0238">DNA-binding</keyword>
<evidence type="ECO:0000313" key="9">
    <source>
        <dbReference type="Proteomes" id="UP000594263"/>
    </source>
</evidence>
<keyword evidence="2" id="KW-0805">Transcription regulation</keyword>
<dbReference type="InterPro" id="IPR017887">
    <property type="entry name" value="TF_TCP_subgr"/>
</dbReference>
<comment type="subcellular location">
    <subcellularLocation>
        <location evidence="1">Nucleus</location>
    </subcellularLocation>
</comment>
<feature type="region of interest" description="Disordered" evidence="6">
    <location>
        <begin position="287"/>
        <end position="309"/>
    </location>
</feature>
<dbReference type="PROSITE" id="PS51369">
    <property type="entry name" value="TCP"/>
    <property type="match status" value="1"/>
</dbReference>
<protein>
    <recommendedName>
        <fullName evidence="7">TCP domain-containing protein</fullName>
    </recommendedName>
</protein>
<evidence type="ECO:0000259" key="7">
    <source>
        <dbReference type="PROSITE" id="PS51369"/>
    </source>
</evidence>
<keyword evidence="5" id="KW-0539">Nucleus</keyword>
<dbReference type="EnsemblPlants" id="Kaladp0046s0329.1.v1.1">
    <property type="protein sequence ID" value="Kaladp0046s0329.1.v1.1.CDS.1"/>
    <property type="gene ID" value="Kaladp0046s0329.v1.1"/>
</dbReference>
<dbReference type="GO" id="GO:0003700">
    <property type="term" value="F:DNA-binding transcription factor activity"/>
    <property type="evidence" value="ECO:0007669"/>
    <property type="project" value="InterPro"/>
</dbReference>
<evidence type="ECO:0000256" key="1">
    <source>
        <dbReference type="ARBA" id="ARBA00004123"/>
    </source>
</evidence>
<dbReference type="Proteomes" id="UP000594263">
    <property type="component" value="Unplaced"/>
</dbReference>
<evidence type="ECO:0000256" key="4">
    <source>
        <dbReference type="ARBA" id="ARBA00023163"/>
    </source>
</evidence>
<evidence type="ECO:0000256" key="3">
    <source>
        <dbReference type="ARBA" id="ARBA00023125"/>
    </source>
</evidence>
<sequence>MNHHHRQIDPENDEDDDGADASDLSKSTGAKNNGCSNGDSKLYPETLSFRSHLLKQEPSDSDHFRQHSRSFGMVPVPMQMPVTVATGRRSTKDRHTKVEGRGRRIRIPATCAARIFQLTRELGHKSDGETVRWLLEHAEQAIYEATGTGTVPAIAVSVGGTLKIPTTTSSSGESSVKKMKRPSTSEFYDVSVSSGLRHVAMSPIPQGLVPIWAVGNPPGMNAVAAGGFWMIRQPPAMPAATSSQPQLWTISPSVTPVFNMAGGPDPADVIAPSSALDSSLVGASKSSKQLTTMAPSHSSSSSASKTQMAVEIYDRGEALQLQLMGGSSSPHSSS</sequence>
<organism evidence="8 9">
    <name type="scientific">Kalanchoe fedtschenkoi</name>
    <name type="common">Lavender scallops</name>
    <name type="synonym">South American air plant</name>
    <dbReference type="NCBI Taxonomy" id="63787"/>
    <lineage>
        <taxon>Eukaryota</taxon>
        <taxon>Viridiplantae</taxon>
        <taxon>Streptophyta</taxon>
        <taxon>Embryophyta</taxon>
        <taxon>Tracheophyta</taxon>
        <taxon>Spermatophyta</taxon>
        <taxon>Magnoliopsida</taxon>
        <taxon>eudicotyledons</taxon>
        <taxon>Gunneridae</taxon>
        <taxon>Pentapetalae</taxon>
        <taxon>Saxifragales</taxon>
        <taxon>Crassulaceae</taxon>
        <taxon>Kalanchoe</taxon>
    </lineage>
</organism>
<dbReference type="AlphaFoldDB" id="A0A7N0TW04"/>
<evidence type="ECO:0000256" key="2">
    <source>
        <dbReference type="ARBA" id="ARBA00023015"/>
    </source>
</evidence>
<name>A0A7N0TW04_KALFE</name>
<dbReference type="Pfam" id="PF03634">
    <property type="entry name" value="TCP"/>
    <property type="match status" value="1"/>
</dbReference>
<evidence type="ECO:0000256" key="6">
    <source>
        <dbReference type="SAM" id="MobiDB-lite"/>
    </source>
</evidence>
<dbReference type="OMA" id="ENDTHKR"/>
<keyword evidence="9" id="KW-1185">Reference proteome</keyword>
<reference evidence="8" key="1">
    <citation type="submission" date="2021-01" db="UniProtKB">
        <authorList>
            <consortium name="EnsemblPlants"/>
        </authorList>
    </citation>
    <scope>IDENTIFICATION</scope>
</reference>
<accession>A0A7N0TW04</accession>
<feature type="domain" description="TCP" evidence="7">
    <location>
        <begin position="91"/>
        <end position="145"/>
    </location>
</feature>
<feature type="compositionally biased region" description="Acidic residues" evidence="6">
    <location>
        <begin position="10"/>
        <end position="20"/>
    </location>
</feature>
<dbReference type="GO" id="GO:0043565">
    <property type="term" value="F:sequence-specific DNA binding"/>
    <property type="evidence" value="ECO:0007669"/>
    <property type="project" value="TreeGrafter"/>
</dbReference>